<evidence type="ECO:0000256" key="1">
    <source>
        <dbReference type="SAM" id="MobiDB-lite"/>
    </source>
</evidence>
<name>A0ABP6X8I7_9ACTN</name>
<reference evidence="4" key="1">
    <citation type="journal article" date="2019" name="Int. J. Syst. Evol. Microbiol.">
        <title>The Global Catalogue of Microorganisms (GCM) 10K type strain sequencing project: providing services to taxonomists for standard genome sequencing and annotation.</title>
        <authorList>
            <consortium name="The Broad Institute Genomics Platform"/>
            <consortium name="The Broad Institute Genome Sequencing Center for Infectious Disease"/>
            <person name="Wu L."/>
            <person name="Ma J."/>
        </authorList>
    </citation>
    <scope>NUCLEOTIDE SEQUENCE [LARGE SCALE GENOMIC DNA]</scope>
    <source>
        <strain evidence="4">JCM 17326</strain>
    </source>
</reference>
<feature type="region of interest" description="Disordered" evidence="1">
    <location>
        <begin position="230"/>
        <end position="271"/>
    </location>
</feature>
<organism evidence="3 4">
    <name type="scientific">Nonomuraea rosea</name>
    <dbReference type="NCBI Taxonomy" id="638574"/>
    <lineage>
        <taxon>Bacteria</taxon>
        <taxon>Bacillati</taxon>
        <taxon>Actinomycetota</taxon>
        <taxon>Actinomycetes</taxon>
        <taxon>Streptosporangiales</taxon>
        <taxon>Streptosporangiaceae</taxon>
        <taxon>Nonomuraea</taxon>
    </lineage>
</organism>
<dbReference type="EMBL" id="BAABDQ010000010">
    <property type="protein sequence ID" value="GAA3562215.1"/>
    <property type="molecule type" value="Genomic_DNA"/>
</dbReference>
<dbReference type="InterPro" id="IPR044992">
    <property type="entry name" value="ChyE-like"/>
</dbReference>
<feature type="compositionally biased region" description="Polar residues" evidence="1">
    <location>
        <begin position="246"/>
        <end position="271"/>
    </location>
</feature>
<evidence type="ECO:0000313" key="4">
    <source>
        <dbReference type="Proteomes" id="UP001500630"/>
    </source>
</evidence>
<dbReference type="Pfam" id="PF00117">
    <property type="entry name" value="GATase"/>
    <property type="match status" value="1"/>
</dbReference>
<dbReference type="SUPFAM" id="SSF52317">
    <property type="entry name" value="Class I glutamine amidotransferase-like"/>
    <property type="match status" value="1"/>
</dbReference>
<evidence type="ECO:0000313" key="3">
    <source>
        <dbReference type="EMBL" id="GAA3562215.1"/>
    </source>
</evidence>
<keyword evidence="3" id="KW-0315">Glutamine amidotransferase</keyword>
<keyword evidence="4" id="KW-1185">Reference proteome</keyword>
<sequence length="271" mass="28225">MLGDVLIVQNSRSGGPGRVGDWLVEAGHRLDVVLAHEGAALPGRLDHDAMIMLGGGYLPGDDDRAPWLAGARRLAGQALAEGVPFFGICLGGQLLAGVAGGEVTGDTGAPENGSIPLTIRPEAAADPLFHGLPAVVPAVEHHKDAITRLPDGAVWLAETQRCPYQAFRVGERAWGVQFHPEVLPARIREWRAVGFDPGEVYARAVADEPVSTPVWRQVTARFAALVAERASSGGVTARAPSRGSAWRTSSGGDTGRASSGGVSARTSPSRA</sequence>
<dbReference type="CDD" id="cd01741">
    <property type="entry name" value="GATase1_1"/>
    <property type="match status" value="1"/>
</dbReference>
<protein>
    <submittedName>
        <fullName evidence="3">Type 1 glutamine amidotransferase</fullName>
    </submittedName>
</protein>
<comment type="caution">
    <text evidence="3">The sequence shown here is derived from an EMBL/GenBank/DDBJ whole genome shotgun (WGS) entry which is preliminary data.</text>
</comment>
<feature type="domain" description="Glutamine amidotransferase" evidence="2">
    <location>
        <begin position="24"/>
        <end position="184"/>
    </location>
</feature>
<evidence type="ECO:0000259" key="2">
    <source>
        <dbReference type="Pfam" id="PF00117"/>
    </source>
</evidence>
<dbReference type="Gene3D" id="3.40.50.880">
    <property type="match status" value="1"/>
</dbReference>
<dbReference type="InterPro" id="IPR017926">
    <property type="entry name" value="GATASE"/>
</dbReference>
<dbReference type="PROSITE" id="PS51273">
    <property type="entry name" value="GATASE_TYPE_1"/>
    <property type="match status" value="1"/>
</dbReference>
<dbReference type="PANTHER" id="PTHR42695:SF5">
    <property type="entry name" value="GLUTAMINE AMIDOTRANSFERASE YLR126C-RELATED"/>
    <property type="match status" value="1"/>
</dbReference>
<dbReference type="Proteomes" id="UP001500630">
    <property type="component" value="Unassembled WGS sequence"/>
</dbReference>
<accession>A0ABP6X8I7</accession>
<dbReference type="PANTHER" id="PTHR42695">
    <property type="entry name" value="GLUTAMINE AMIDOTRANSFERASE YLR126C-RELATED"/>
    <property type="match status" value="1"/>
</dbReference>
<gene>
    <name evidence="3" type="ORF">GCM10022419_048610</name>
</gene>
<proteinExistence type="predicted"/>
<dbReference type="InterPro" id="IPR029062">
    <property type="entry name" value="Class_I_gatase-like"/>
</dbReference>